<name>A0AAW1BI34_CROAD</name>
<dbReference type="Gene3D" id="1.10.630.10">
    <property type="entry name" value="Cytochrome P450"/>
    <property type="match status" value="1"/>
</dbReference>
<dbReference type="Proteomes" id="UP001474421">
    <property type="component" value="Unassembled WGS sequence"/>
</dbReference>
<dbReference type="GO" id="GO:0016705">
    <property type="term" value="F:oxidoreductase activity, acting on paired donors, with incorporation or reduction of molecular oxygen"/>
    <property type="evidence" value="ECO:0007669"/>
    <property type="project" value="InterPro"/>
</dbReference>
<dbReference type="Pfam" id="PF00067">
    <property type="entry name" value="p450"/>
    <property type="match status" value="1"/>
</dbReference>
<gene>
    <name evidence="2" type="ORF">NXF25_012114</name>
</gene>
<keyword evidence="3" id="KW-1185">Reference proteome</keyword>
<evidence type="ECO:0000313" key="2">
    <source>
        <dbReference type="EMBL" id="KAK9401400.1"/>
    </source>
</evidence>
<comment type="similarity">
    <text evidence="1">Belongs to the cytochrome P450 family.</text>
</comment>
<reference evidence="2 3" key="1">
    <citation type="journal article" date="2024" name="Proc. Natl. Acad. Sci. U.S.A.">
        <title>The genetic regulatory architecture and epigenomic basis for age-related changes in rattlesnake venom.</title>
        <authorList>
            <person name="Hogan M.P."/>
            <person name="Holding M.L."/>
            <person name="Nystrom G.S."/>
            <person name="Colston T.J."/>
            <person name="Bartlett D.A."/>
            <person name="Mason A.J."/>
            <person name="Ellsworth S.A."/>
            <person name="Rautsaw R.M."/>
            <person name="Lawrence K.C."/>
            <person name="Strickland J.L."/>
            <person name="He B."/>
            <person name="Fraser P."/>
            <person name="Margres M.J."/>
            <person name="Gilbert D.M."/>
            <person name="Gibbs H.L."/>
            <person name="Parkinson C.L."/>
            <person name="Rokyta D.R."/>
        </authorList>
    </citation>
    <scope>NUCLEOTIDE SEQUENCE [LARGE SCALE GENOMIC DNA]</scope>
    <source>
        <strain evidence="2">DRR0105</strain>
    </source>
</reference>
<evidence type="ECO:0000256" key="1">
    <source>
        <dbReference type="ARBA" id="ARBA00010617"/>
    </source>
</evidence>
<comment type="caution">
    <text evidence="2">The sequence shown here is derived from an EMBL/GenBank/DDBJ whole genome shotgun (WGS) entry which is preliminary data.</text>
</comment>
<dbReference type="GO" id="GO:0020037">
    <property type="term" value="F:heme binding"/>
    <property type="evidence" value="ECO:0007669"/>
    <property type="project" value="InterPro"/>
</dbReference>
<dbReference type="SUPFAM" id="SSF48264">
    <property type="entry name" value="Cytochrome P450"/>
    <property type="match status" value="1"/>
</dbReference>
<sequence>MSLQLALEVRLGLQIFSWSPEAGNNLARSSEEHWLNVESFFLKKVQKEIEDVFDFSGTISYQDQRKFPYTNAVIHETMCKICLSRCSS</sequence>
<dbReference type="InterPro" id="IPR036396">
    <property type="entry name" value="Cyt_P450_sf"/>
</dbReference>
<organism evidence="2 3">
    <name type="scientific">Crotalus adamanteus</name>
    <name type="common">Eastern diamondback rattlesnake</name>
    <dbReference type="NCBI Taxonomy" id="8729"/>
    <lineage>
        <taxon>Eukaryota</taxon>
        <taxon>Metazoa</taxon>
        <taxon>Chordata</taxon>
        <taxon>Craniata</taxon>
        <taxon>Vertebrata</taxon>
        <taxon>Euteleostomi</taxon>
        <taxon>Lepidosauria</taxon>
        <taxon>Squamata</taxon>
        <taxon>Bifurcata</taxon>
        <taxon>Unidentata</taxon>
        <taxon>Episquamata</taxon>
        <taxon>Toxicofera</taxon>
        <taxon>Serpentes</taxon>
        <taxon>Colubroidea</taxon>
        <taxon>Viperidae</taxon>
        <taxon>Crotalinae</taxon>
        <taxon>Crotalus</taxon>
    </lineage>
</organism>
<dbReference type="InterPro" id="IPR001128">
    <property type="entry name" value="Cyt_P450"/>
</dbReference>
<dbReference type="GO" id="GO:0004497">
    <property type="term" value="F:monooxygenase activity"/>
    <property type="evidence" value="ECO:0007669"/>
    <property type="project" value="InterPro"/>
</dbReference>
<evidence type="ECO:0000313" key="3">
    <source>
        <dbReference type="Proteomes" id="UP001474421"/>
    </source>
</evidence>
<dbReference type="AlphaFoldDB" id="A0AAW1BI34"/>
<protein>
    <submittedName>
        <fullName evidence="2">CYP2B4: Cytochrome protein</fullName>
    </submittedName>
</protein>
<proteinExistence type="inferred from homology"/>
<dbReference type="GO" id="GO:0005506">
    <property type="term" value="F:iron ion binding"/>
    <property type="evidence" value="ECO:0007669"/>
    <property type="project" value="InterPro"/>
</dbReference>
<dbReference type="EMBL" id="JAOTOJ010000005">
    <property type="protein sequence ID" value="KAK9401400.1"/>
    <property type="molecule type" value="Genomic_DNA"/>
</dbReference>
<accession>A0AAW1BI34</accession>